<accession>G7ZCJ0</accession>
<dbReference type="HOGENOM" id="CLU_2696595_0_0_5"/>
<dbReference type="AlphaFoldDB" id="G7ZCJ0"/>
<gene>
    <name evidence="1" type="ordered locus">AZOLI_p20238</name>
</gene>
<proteinExistence type="predicted"/>
<sequence>MMTRLTCRQRRLRRPAARLPGPSLRKRHIREQDRSAGACAVRGAMENGYAAFCRRPRGLVRHDVSPQSDYSCW</sequence>
<keyword evidence="1" id="KW-0614">Plasmid</keyword>
<geneLocation type="plasmid" evidence="1 2">
    <name>AZO_p2</name>
</geneLocation>
<evidence type="ECO:0000313" key="1">
    <source>
        <dbReference type="EMBL" id="CBS89401.1"/>
    </source>
</evidence>
<keyword evidence="2" id="KW-1185">Reference proteome</keyword>
<protein>
    <submittedName>
        <fullName evidence="1">Uncharacterized protein</fullName>
    </submittedName>
</protein>
<organism evidence="1 2">
    <name type="scientific">Azospirillum lipoferum (strain 4B)</name>
    <dbReference type="NCBI Taxonomy" id="862719"/>
    <lineage>
        <taxon>Bacteria</taxon>
        <taxon>Pseudomonadati</taxon>
        <taxon>Pseudomonadota</taxon>
        <taxon>Alphaproteobacteria</taxon>
        <taxon>Rhodospirillales</taxon>
        <taxon>Azospirillaceae</taxon>
        <taxon>Azospirillum</taxon>
    </lineage>
</organism>
<dbReference type="Proteomes" id="UP000005667">
    <property type="component" value="Plasmid AZO_p2"/>
</dbReference>
<dbReference type="KEGG" id="ali:AZOLI_p20238"/>
<evidence type="ECO:0000313" key="2">
    <source>
        <dbReference type="Proteomes" id="UP000005667"/>
    </source>
</evidence>
<name>G7ZCJ0_AZOL4</name>
<dbReference type="EMBL" id="FQ311870">
    <property type="protein sequence ID" value="CBS89401.1"/>
    <property type="molecule type" value="Genomic_DNA"/>
</dbReference>
<reference evidence="2" key="1">
    <citation type="journal article" date="2011" name="PLoS Genet.">
        <title>Azospirillum genomes reveal transition of bacteria from aquatic to terrestrial environments.</title>
        <authorList>
            <person name="Wisniewski-Dye F."/>
            <person name="Borziak K."/>
            <person name="Khalsa-Moyers G."/>
            <person name="Alexandre G."/>
            <person name="Sukharnikov L.O."/>
            <person name="Wuichet K."/>
            <person name="Hurst G.B."/>
            <person name="McDonald W.H."/>
            <person name="Robertson J.S."/>
            <person name="Barbe V."/>
            <person name="Calteau A."/>
            <person name="Rouy Z."/>
            <person name="Mangenot S."/>
            <person name="Prigent-Combaret C."/>
            <person name="Normand P."/>
            <person name="Boyer M."/>
            <person name="Siguier P."/>
            <person name="Dessaux Y."/>
            <person name="Elmerich C."/>
            <person name="Condemine G."/>
            <person name="Krishnen G."/>
            <person name="Kennedy I."/>
            <person name="Paterson A.H."/>
            <person name="Gonzalez V."/>
            <person name="Mavingui P."/>
            <person name="Zhulin I.B."/>
        </authorList>
    </citation>
    <scope>NUCLEOTIDE SEQUENCE [LARGE SCALE GENOMIC DNA]</scope>
    <source>
        <strain evidence="2">4B</strain>
    </source>
</reference>